<sequence>MDGINKEVAINYGYTENVWNENKMRNIDDIFSYAVTCDAFGNDDPEPTSVIECQNRQDWVKWKDIIQPKELNMEIKYGSNSPCAAHMRRNGKVKSIIPRKKDAPSQSRSHGRHNQQPDGFPAGSPLIFDPEIEKTAKKLRKQAKLRKKQGESTSSPVLNIWKDIDLSSDSESNTEEPHLEEEEKPLTEEEELVTETKGEEEEEMAAPPPERTLRQWAAPNVDDAPLYITYPTDEVGTELKTGLIHLLPRFHGLASEDPYKHITEFHMVCLGMKPQARSWSFYLPPGSITTWAQMARAFLEKFFAASKAVGLRRKICGINQMDLESLYEYWERFQRLCVSFPQHGISDELLFQYFYEGLLPMERKMMDTASEGAIVNKTPTQARALIDTMAENSKQFGVRSDVAMKDVQQVKACGVCSTVGHPTDACPTLQEPPEQVNAMGGKIINSSKHHPVFSNNTIQEHRFSWVVNNNIKHLKLLVAQIETNPKAQLNAITLQSDMEVRGNESEKDESQKKKELKATIAKPSGGKIPKYAKFLKEWCTHKWKSKGKEKMDMIENVSAVFQKNLPPKCSDPSMFTIPCMVGNVTVDTAMLDLGASINENNTSKSNMMLLGRPFLKTSRTKIDVYDGTLSMEFGNKLIKFNIHDTMRYSGVVHSLCFVNAYTPLTDNVSALTNDFVLKENFSGNEKVESVEKITKDLGLNDDTSERIAWMEMGPQRYDDLHHQMPCTNKNSLLTFLQVLDVGSRPLPDLLCHEYWSSEDAMKIDEVPLGWRGAGLTKKVPWLCWDVG</sequence>
<evidence type="ECO:0000256" key="1">
    <source>
        <dbReference type="SAM" id="MobiDB-lite"/>
    </source>
</evidence>
<gene>
    <name evidence="3" type="ORF">OSB04_019410</name>
</gene>
<feature type="compositionally biased region" description="Acidic residues" evidence="1">
    <location>
        <begin position="166"/>
        <end position="204"/>
    </location>
</feature>
<proteinExistence type="predicted"/>
<dbReference type="Proteomes" id="UP001172457">
    <property type="component" value="Chromosome 5"/>
</dbReference>
<dbReference type="InterPro" id="IPR005162">
    <property type="entry name" value="Retrotrans_gag_dom"/>
</dbReference>
<dbReference type="PANTHER" id="PTHR33223:SF3">
    <property type="match status" value="1"/>
</dbReference>
<protein>
    <recommendedName>
        <fullName evidence="2">Retrotransposon gag domain-containing protein</fullName>
    </recommendedName>
</protein>
<dbReference type="EMBL" id="JARYMX010000005">
    <property type="protein sequence ID" value="KAJ9546867.1"/>
    <property type="molecule type" value="Genomic_DNA"/>
</dbReference>
<evidence type="ECO:0000313" key="3">
    <source>
        <dbReference type="EMBL" id="KAJ9546867.1"/>
    </source>
</evidence>
<dbReference type="Pfam" id="PF03732">
    <property type="entry name" value="Retrotrans_gag"/>
    <property type="match status" value="1"/>
</dbReference>
<feature type="region of interest" description="Disordered" evidence="1">
    <location>
        <begin position="82"/>
        <end position="209"/>
    </location>
</feature>
<feature type="compositionally biased region" description="Basic residues" evidence="1">
    <location>
        <begin position="137"/>
        <end position="147"/>
    </location>
</feature>
<evidence type="ECO:0000259" key="2">
    <source>
        <dbReference type="Pfam" id="PF03732"/>
    </source>
</evidence>
<reference evidence="3" key="1">
    <citation type="submission" date="2023-03" db="EMBL/GenBank/DDBJ databases">
        <title>Chromosome-scale reference genome and RAD-based genetic map of yellow starthistle (Centaurea solstitialis) reveal putative structural variation and QTLs associated with invader traits.</title>
        <authorList>
            <person name="Reatini B."/>
            <person name="Cang F.A."/>
            <person name="Jiang Q."/>
            <person name="Mckibben M.T.W."/>
            <person name="Barker M.S."/>
            <person name="Rieseberg L.H."/>
            <person name="Dlugosch K.M."/>
        </authorList>
    </citation>
    <scope>NUCLEOTIDE SEQUENCE</scope>
    <source>
        <strain evidence="3">CAN-66</strain>
        <tissue evidence="3">Leaf</tissue>
    </source>
</reference>
<comment type="caution">
    <text evidence="3">The sequence shown here is derived from an EMBL/GenBank/DDBJ whole genome shotgun (WGS) entry which is preliminary data.</text>
</comment>
<keyword evidence="4" id="KW-1185">Reference proteome</keyword>
<accession>A0AA38T8S1</accession>
<name>A0AA38T8S1_9ASTR</name>
<feature type="domain" description="Retrotransposon gag" evidence="2">
    <location>
        <begin position="275"/>
        <end position="359"/>
    </location>
</feature>
<dbReference type="PANTHER" id="PTHR33223">
    <property type="entry name" value="CCHC-TYPE DOMAIN-CONTAINING PROTEIN"/>
    <property type="match status" value="1"/>
</dbReference>
<organism evidence="3 4">
    <name type="scientific">Centaurea solstitialis</name>
    <name type="common">yellow star-thistle</name>
    <dbReference type="NCBI Taxonomy" id="347529"/>
    <lineage>
        <taxon>Eukaryota</taxon>
        <taxon>Viridiplantae</taxon>
        <taxon>Streptophyta</taxon>
        <taxon>Embryophyta</taxon>
        <taxon>Tracheophyta</taxon>
        <taxon>Spermatophyta</taxon>
        <taxon>Magnoliopsida</taxon>
        <taxon>eudicotyledons</taxon>
        <taxon>Gunneridae</taxon>
        <taxon>Pentapetalae</taxon>
        <taxon>asterids</taxon>
        <taxon>campanulids</taxon>
        <taxon>Asterales</taxon>
        <taxon>Asteraceae</taxon>
        <taxon>Carduoideae</taxon>
        <taxon>Cardueae</taxon>
        <taxon>Centaureinae</taxon>
        <taxon>Centaurea</taxon>
    </lineage>
</organism>
<evidence type="ECO:0000313" key="4">
    <source>
        <dbReference type="Proteomes" id="UP001172457"/>
    </source>
</evidence>
<dbReference type="AlphaFoldDB" id="A0AA38T8S1"/>